<gene>
    <name evidence="1" type="ORF">RRG08_064961</name>
</gene>
<evidence type="ECO:0000313" key="2">
    <source>
        <dbReference type="Proteomes" id="UP001283361"/>
    </source>
</evidence>
<dbReference type="Proteomes" id="UP001283361">
    <property type="component" value="Unassembled WGS sequence"/>
</dbReference>
<dbReference type="AlphaFoldDB" id="A0AAE1DUF4"/>
<proteinExistence type="predicted"/>
<sequence length="159" mass="17811">MLKGTTRWLNWSEGGVQHVMSSSRTISDIMDGLFLNTQKRVKSYTRIHKLKLAETQNDVLRLSLSLRDDSVHSSLQDVKSLSEDRVQDIIGLSNDSDDLGSSGPYRNVPYRHVGNLRDTFTVPSPSAISYANVDNMSSVSLNCQNKKVVKQAYHNAELN</sequence>
<dbReference type="EMBL" id="JAWDGP010002408">
    <property type="protein sequence ID" value="KAK3783496.1"/>
    <property type="molecule type" value="Genomic_DNA"/>
</dbReference>
<evidence type="ECO:0000313" key="1">
    <source>
        <dbReference type="EMBL" id="KAK3783496.1"/>
    </source>
</evidence>
<reference evidence="1" key="1">
    <citation type="journal article" date="2023" name="G3 (Bethesda)">
        <title>A reference genome for the long-term kleptoplast-retaining sea slug Elysia crispata morphotype clarki.</title>
        <authorList>
            <person name="Eastman K.E."/>
            <person name="Pendleton A.L."/>
            <person name="Shaikh M.A."/>
            <person name="Suttiyut T."/>
            <person name="Ogas R."/>
            <person name="Tomko P."/>
            <person name="Gavelis G."/>
            <person name="Widhalm J.R."/>
            <person name="Wisecaver J.H."/>
        </authorList>
    </citation>
    <scope>NUCLEOTIDE SEQUENCE</scope>
    <source>
        <strain evidence="1">ECLA1</strain>
    </source>
</reference>
<accession>A0AAE1DUF4</accession>
<protein>
    <submittedName>
        <fullName evidence="1">Uncharacterized protein</fullName>
    </submittedName>
</protein>
<keyword evidence="2" id="KW-1185">Reference proteome</keyword>
<comment type="caution">
    <text evidence="1">The sequence shown here is derived from an EMBL/GenBank/DDBJ whole genome shotgun (WGS) entry which is preliminary data.</text>
</comment>
<organism evidence="1 2">
    <name type="scientific">Elysia crispata</name>
    <name type="common">lettuce slug</name>
    <dbReference type="NCBI Taxonomy" id="231223"/>
    <lineage>
        <taxon>Eukaryota</taxon>
        <taxon>Metazoa</taxon>
        <taxon>Spiralia</taxon>
        <taxon>Lophotrochozoa</taxon>
        <taxon>Mollusca</taxon>
        <taxon>Gastropoda</taxon>
        <taxon>Heterobranchia</taxon>
        <taxon>Euthyneura</taxon>
        <taxon>Panpulmonata</taxon>
        <taxon>Sacoglossa</taxon>
        <taxon>Placobranchoidea</taxon>
        <taxon>Plakobranchidae</taxon>
        <taxon>Elysia</taxon>
    </lineage>
</organism>
<name>A0AAE1DUF4_9GAST</name>